<dbReference type="EMBL" id="CP120733">
    <property type="protein sequence ID" value="WFD09573.1"/>
    <property type="molecule type" value="Genomic_DNA"/>
</dbReference>
<dbReference type="Proteomes" id="UP001222800">
    <property type="component" value="Chromosome"/>
</dbReference>
<dbReference type="InterPro" id="IPR036286">
    <property type="entry name" value="LexA/Signal_pep-like_sf"/>
</dbReference>
<proteinExistence type="inferred from homology"/>
<dbReference type="RefSeq" id="WP_277731503.1">
    <property type="nucleotide sequence ID" value="NZ_CP120733.1"/>
</dbReference>
<dbReference type="PROSITE" id="PS00760">
    <property type="entry name" value="SPASE_I_2"/>
    <property type="match status" value="1"/>
</dbReference>
<accession>A0ABY8E9J5</accession>
<keyword evidence="7" id="KW-1133">Transmembrane helix</keyword>
<gene>
    <name evidence="10" type="primary">lepB</name>
    <name evidence="10" type="ORF">P4S50_14435</name>
</gene>
<evidence type="ECO:0000313" key="10">
    <source>
        <dbReference type="EMBL" id="WFD09573.1"/>
    </source>
</evidence>
<dbReference type="CDD" id="cd06530">
    <property type="entry name" value="S26_SPase_I"/>
    <property type="match status" value="1"/>
</dbReference>
<dbReference type="InterPro" id="IPR019533">
    <property type="entry name" value="Peptidase_S26"/>
</dbReference>
<name>A0ABY8E9J5_9FIRM</name>
<dbReference type="Gene3D" id="2.10.109.10">
    <property type="entry name" value="Umud Fragment, subunit A"/>
    <property type="match status" value="1"/>
</dbReference>
<reference evidence="10 11" key="1">
    <citation type="submission" date="2023-03" db="EMBL/GenBank/DDBJ databases">
        <title>Complete genome sequence of Tepidibacter sp. SWIR-1, isolated from a deep-sea hydrothermal vent.</title>
        <authorList>
            <person name="Li X."/>
        </authorList>
    </citation>
    <scope>NUCLEOTIDE SEQUENCE [LARGE SCALE GENOMIC DNA]</scope>
    <source>
        <strain evidence="10 11">SWIR-1</strain>
    </source>
</reference>
<dbReference type="InterPro" id="IPR000223">
    <property type="entry name" value="Pept_S26A_signal_pept_1"/>
</dbReference>
<evidence type="ECO:0000256" key="8">
    <source>
        <dbReference type="RuleBase" id="RU362042"/>
    </source>
</evidence>
<dbReference type="PANTHER" id="PTHR43390">
    <property type="entry name" value="SIGNAL PEPTIDASE I"/>
    <property type="match status" value="1"/>
</dbReference>
<dbReference type="InterPro" id="IPR019757">
    <property type="entry name" value="Pept_S26A_signal_pept_1_Lys-AS"/>
</dbReference>
<dbReference type="SUPFAM" id="SSF51306">
    <property type="entry name" value="LexA/Signal peptidase"/>
    <property type="match status" value="1"/>
</dbReference>
<comment type="subcellular location">
    <subcellularLocation>
        <location evidence="2">Cell membrane</location>
        <topology evidence="2">Single-pass type II membrane protein</topology>
    </subcellularLocation>
    <subcellularLocation>
        <location evidence="8">Membrane</location>
        <topology evidence="8">Single-pass type II membrane protein</topology>
    </subcellularLocation>
</comment>
<dbReference type="NCBIfam" id="TIGR02227">
    <property type="entry name" value="sigpep_I_bact"/>
    <property type="match status" value="1"/>
</dbReference>
<organism evidence="10 11">
    <name type="scientific">Tepidibacter hydrothermalis</name>
    <dbReference type="NCBI Taxonomy" id="3036126"/>
    <lineage>
        <taxon>Bacteria</taxon>
        <taxon>Bacillati</taxon>
        <taxon>Bacillota</taxon>
        <taxon>Clostridia</taxon>
        <taxon>Peptostreptococcales</taxon>
        <taxon>Peptostreptococcaceae</taxon>
        <taxon>Tepidibacter</taxon>
    </lineage>
</organism>
<evidence type="ECO:0000313" key="11">
    <source>
        <dbReference type="Proteomes" id="UP001222800"/>
    </source>
</evidence>
<evidence type="ECO:0000256" key="3">
    <source>
        <dbReference type="ARBA" id="ARBA00009370"/>
    </source>
</evidence>
<feature type="transmembrane region" description="Helical" evidence="7">
    <location>
        <begin position="12"/>
        <end position="30"/>
    </location>
</feature>
<dbReference type="Pfam" id="PF10502">
    <property type="entry name" value="Peptidase_S26"/>
    <property type="match status" value="1"/>
</dbReference>
<keyword evidence="7" id="KW-0472">Membrane</keyword>
<comment type="catalytic activity">
    <reaction evidence="1 7">
        <text>Cleavage of hydrophobic, N-terminal signal or leader sequences from secreted and periplasmic proteins.</text>
        <dbReference type="EC" id="3.4.21.89"/>
    </reaction>
</comment>
<sequence length="177" mass="20084">MNEKVKSEIVEWIKTIGIACILAFFITLFIRPTLVKGYSMYPTLEENDYLIINKIPYTMNEPKKGDIVIFKSHLPGDNGKDKDLVKRVVGLPGDKVKVMNGKVYVNDVELKEDYINGDYTDGIIDSVVPEGHIFAMGDNRPNSLDSRDPRVGFVEEDEIIGRAFIRLYPFNKIGLLK</sequence>
<evidence type="ECO:0000256" key="2">
    <source>
        <dbReference type="ARBA" id="ARBA00004401"/>
    </source>
</evidence>
<dbReference type="InterPro" id="IPR019756">
    <property type="entry name" value="Pept_S26A_signal_pept_1_Ser-AS"/>
</dbReference>
<evidence type="ECO:0000259" key="9">
    <source>
        <dbReference type="Pfam" id="PF10502"/>
    </source>
</evidence>
<evidence type="ECO:0000256" key="5">
    <source>
        <dbReference type="ARBA" id="ARBA00022670"/>
    </source>
</evidence>
<keyword evidence="11" id="KW-1185">Reference proteome</keyword>
<protein>
    <recommendedName>
        <fullName evidence="4 7">Signal peptidase I</fullName>
        <ecNumber evidence="4 7">3.4.21.89</ecNumber>
    </recommendedName>
</protein>
<dbReference type="EC" id="3.4.21.89" evidence="4 7"/>
<dbReference type="PANTHER" id="PTHR43390:SF1">
    <property type="entry name" value="CHLOROPLAST PROCESSING PEPTIDASE"/>
    <property type="match status" value="1"/>
</dbReference>
<comment type="similarity">
    <text evidence="3 8">Belongs to the peptidase S26 family.</text>
</comment>
<keyword evidence="7" id="KW-0812">Transmembrane</keyword>
<evidence type="ECO:0000256" key="1">
    <source>
        <dbReference type="ARBA" id="ARBA00000677"/>
    </source>
</evidence>
<keyword evidence="6 7" id="KW-0378">Hydrolase</keyword>
<keyword evidence="5 7" id="KW-0645">Protease</keyword>
<dbReference type="PRINTS" id="PR00727">
    <property type="entry name" value="LEADERPTASE"/>
</dbReference>
<evidence type="ECO:0000256" key="7">
    <source>
        <dbReference type="RuleBase" id="RU003993"/>
    </source>
</evidence>
<feature type="domain" description="Peptidase S26" evidence="9">
    <location>
        <begin position="10"/>
        <end position="167"/>
    </location>
</feature>
<dbReference type="PROSITE" id="PS00501">
    <property type="entry name" value="SPASE_I_1"/>
    <property type="match status" value="1"/>
</dbReference>
<dbReference type="GO" id="GO:0009003">
    <property type="term" value="F:signal peptidase activity"/>
    <property type="evidence" value="ECO:0007669"/>
    <property type="project" value="UniProtKB-EC"/>
</dbReference>
<evidence type="ECO:0000256" key="6">
    <source>
        <dbReference type="ARBA" id="ARBA00022801"/>
    </source>
</evidence>
<evidence type="ECO:0000256" key="4">
    <source>
        <dbReference type="ARBA" id="ARBA00013208"/>
    </source>
</evidence>